<protein>
    <submittedName>
        <fullName evidence="2">Translation initiation factor 2</fullName>
    </submittedName>
</protein>
<organism evidence="2 3">
    <name type="scientific">Mesobacillus boroniphilus JCM 21738</name>
    <dbReference type="NCBI Taxonomy" id="1294265"/>
    <lineage>
        <taxon>Bacteria</taxon>
        <taxon>Bacillati</taxon>
        <taxon>Bacillota</taxon>
        <taxon>Bacilli</taxon>
        <taxon>Bacillales</taxon>
        <taxon>Bacillaceae</taxon>
        <taxon>Mesobacillus</taxon>
    </lineage>
</organism>
<dbReference type="EMBL" id="BAUW01000015">
    <property type="protein sequence ID" value="GAE45034.1"/>
    <property type="molecule type" value="Genomic_DNA"/>
</dbReference>
<keyword evidence="3" id="KW-1185">Reference proteome</keyword>
<dbReference type="GO" id="GO:0003743">
    <property type="term" value="F:translation initiation factor activity"/>
    <property type="evidence" value="ECO:0007669"/>
    <property type="project" value="UniProtKB-KW"/>
</dbReference>
<keyword evidence="2" id="KW-0396">Initiation factor</keyword>
<comment type="caution">
    <text evidence="2">The sequence shown here is derived from an EMBL/GenBank/DDBJ whole genome shotgun (WGS) entry which is preliminary data.</text>
</comment>
<dbReference type="Proteomes" id="UP000018949">
    <property type="component" value="Unassembled WGS sequence"/>
</dbReference>
<gene>
    <name evidence="2" type="ORF">JCM21738_1803</name>
</gene>
<reference evidence="2 3" key="1">
    <citation type="submission" date="2013-12" db="EMBL/GenBank/DDBJ databases">
        <title>NBRP : Genome information of microbial organism related human and environment.</title>
        <authorList>
            <person name="Hattori M."/>
            <person name="Oshima K."/>
            <person name="Inaba H."/>
            <person name="Suda W."/>
            <person name="Sakamoto M."/>
            <person name="Iino T."/>
            <person name="Kitahara M."/>
            <person name="Oshida Y."/>
            <person name="Iida T."/>
            <person name="Kudo T."/>
            <person name="Itoh T."/>
            <person name="Ahmed I."/>
            <person name="Ohkuma M."/>
        </authorList>
    </citation>
    <scope>NUCLEOTIDE SEQUENCE [LARGE SCALE GENOMIC DNA]</scope>
    <source>
        <strain evidence="2 3">JCM 21738</strain>
    </source>
</reference>
<dbReference type="AlphaFoldDB" id="W4RN69"/>
<evidence type="ECO:0000313" key="3">
    <source>
        <dbReference type="Proteomes" id="UP000018949"/>
    </source>
</evidence>
<accession>W4RN69</accession>
<evidence type="ECO:0000256" key="1">
    <source>
        <dbReference type="SAM" id="MobiDB-lite"/>
    </source>
</evidence>
<sequence>MYYNNFYPYGPNQQFEDDYGFYENEFNQQGDARIFGGGFPGGPGGFPGQGGGIPGGGFPGQGGGIPGGGYPGGAGGFPGGPGGSPGGGQGGGPPSSPPQHMCRKNRQRPLQSTQAESEDVCSDSPTSGWSMAEASGSIQFSSAGIRLPAGDGAAAADGFTTEWI</sequence>
<keyword evidence="2" id="KW-0648">Protein biosynthesis</keyword>
<feature type="region of interest" description="Disordered" evidence="1">
    <location>
        <begin position="36"/>
        <end position="133"/>
    </location>
</feature>
<proteinExistence type="predicted"/>
<evidence type="ECO:0000313" key="2">
    <source>
        <dbReference type="EMBL" id="GAE45034.1"/>
    </source>
</evidence>
<feature type="compositionally biased region" description="Gly residues" evidence="1">
    <location>
        <begin position="36"/>
        <end position="93"/>
    </location>
</feature>
<name>W4RN69_9BACI</name>